<keyword evidence="3" id="KW-0862">Zinc</keyword>
<keyword evidence="9" id="KW-1185">Reference proteome</keyword>
<evidence type="ECO:0000313" key="9">
    <source>
        <dbReference type="Proteomes" id="UP001473302"/>
    </source>
</evidence>
<dbReference type="InterPro" id="IPR001005">
    <property type="entry name" value="SANT/Myb"/>
</dbReference>
<protein>
    <recommendedName>
        <fullName evidence="7">ZZ-type domain-containing protein</fullName>
    </recommendedName>
</protein>
<dbReference type="SUPFAM" id="SSF57850">
    <property type="entry name" value="RING/U-box"/>
    <property type="match status" value="1"/>
</dbReference>
<feature type="domain" description="ZZ-type" evidence="7">
    <location>
        <begin position="433"/>
        <end position="493"/>
    </location>
</feature>
<dbReference type="Pfam" id="PF00569">
    <property type="entry name" value="ZZ"/>
    <property type="match status" value="1"/>
</dbReference>
<organism evidence="8 9">
    <name type="scientific">Mucor flavus</name>
    <dbReference type="NCBI Taxonomy" id="439312"/>
    <lineage>
        <taxon>Eukaryota</taxon>
        <taxon>Fungi</taxon>
        <taxon>Fungi incertae sedis</taxon>
        <taxon>Mucoromycota</taxon>
        <taxon>Mucoromycotina</taxon>
        <taxon>Mucoromycetes</taxon>
        <taxon>Mucorales</taxon>
        <taxon>Mucorineae</taxon>
        <taxon>Mucoraceae</taxon>
        <taxon>Mucor</taxon>
    </lineage>
</organism>
<dbReference type="Gene3D" id="1.10.10.60">
    <property type="entry name" value="Homeodomain-like"/>
    <property type="match status" value="1"/>
</dbReference>
<dbReference type="InterPro" id="IPR000433">
    <property type="entry name" value="Znf_ZZ"/>
</dbReference>
<comment type="caution">
    <text evidence="8">The sequence shown here is derived from an EMBL/GenBank/DDBJ whole genome shotgun (WGS) entry which is preliminary data.</text>
</comment>
<keyword evidence="1" id="KW-0479">Metal-binding</keyword>
<evidence type="ECO:0000256" key="4">
    <source>
        <dbReference type="PROSITE-ProRule" id="PRU00228"/>
    </source>
</evidence>
<feature type="region of interest" description="Disordered" evidence="6">
    <location>
        <begin position="349"/>
        <end position="374"/>
    </location>
</feature>
<dbReference type="PROSITE" id="PS50135">
    <property type="entry name" value="ZF_ZZ_2"/>
    <property type="match status" value="1"/>
</dbReference>
<feature type="compositionally biased region" description="Polar residues" evidence="6">
    <location>
        <begin position="166"/>
        <end position="175"/>
    </location>
</feature>
<keyword evidence="5" id="KW-0175">Coiled coil</keyword>
<dbReference type="InterPro" id="IPR009057">
    <property type="entry name" value="Homeodomain-like_sf"/>
</dbReference>
<evidence type="ECO:0000256" key="2">
    <source>
        <dbReference type="ARBA" id="ARBA00022771"/>
    </source>
</evidence>
<accession>A0ABP9YKT0</accession>
<dbReference type="SMART" id="SM00291">
    <property type="entry name" value="ZnF_ZZ"/>
    <property type="match status" value="1"/>
</dbReference>
<feature type="coiled-coil region" evidence="5">
    <location>
        <begin position="33"/>
        <end position="70"/>
    </location>
</feature>
<sequence length="518" mass="57892">MPGTMSTTSQQSLELSPAQHSESTQDLLNINTNEDYQAVLKSLQVLKHQLKKANNDVQILNKVKEEALQDPYTFISNLKKRSKKVPPLQKIVTVPNIDWSKYKFLPESRLAQQHAALNDLSLQFMGQAKKSTYRNILDTPVATEYTSTPTTTVNYLQQELLKATQTMRQIPSRANSVSDFSDDEEEDSVATKTTPRQKLRSPSINTTCAGKGIGKRRTSMIQTGMERDLRASSMDMPGIESPSLSRLQSIEPRTPDDYSPSDMNPMDDPNRTPTFKQPWSDEEQHRLQELLITYPDEPIQAQRFHKISKALGTRTQRQVASRVQKYFIKLAKSGLPVPGRITIPPSCMPKEKDTKKKVSGNRVTKPGMGPNNRPYATVASTGYVRTSGAHYAASRGPPAVFMSDDEEDSSVKEMMRRVNTANGSSETSELVVHEGFACDGCGIEPIVGVLYKCTVCDISEEVDLCGSCMEKGVFTNDHHTADHTFEAVRTANPFPYYADNDYKSPEHLGEYSYLGFQQ</sequence>
<dbReference type="Proteomes" id="UP001473302">
    <property type="component" value="Unassembled WGS sequence"/>
</dbReference>
<evidence type="ECO:0000256" key="1">
    <source>
        <dbReference type="ARBA" id="ARBA00022723"/>
    </source>
</evidence>
<proteinExistence type="predicted"/>
<dbReference type="SUPFAM" id="SSF46689">
    <property type="entry name" value="Homeodomain-like"/>
    <property type="match status" value="1"/>
</dbReference>
<gene>
    <name evidence="8" type="ORF">MFLAVUS_000818</name>
</gene>
<dbReference type="SMART" id="SM00717">
    <property type="entry name" value="SANT"/>
    <property type="match status" value="1"/>
</dbReference>
<dbReference type="PANTHER" id="PTHR22705">
    <property type="entry name" value="ZINC FINGER, ZZ DOMAIN CONTAINING 3"/>
    <property type="match status" value="1"/>
</dbReference>
<evidence type="ECO:0000256" key="5">
    <source>
        <dbReference type="SAM" id="Coils"/>
    </source>
</evidence>
<feature type="region of interest" description="Disordered" evidence="6">
    <location>
        <begin position="1"/>
        <end position="24"/>
    </location>
</feature>
<dbReference type="Pfam" id="PF00249">
    <property type="entry name" value="Myb_DNA-binding"/>
    <property type="match status" value="1"/>
</dbReference>
<dbReference type="InterPro" id="IPR043145">
    <property type="entry name" value="Znf_ZZ_sf"/>
</dbReference>
<feature type="compositionally biased region" description="Polar residues" evidence="6">
    <location>
        <begin position="190"/>
        <end position="208"/>
    </location>
</feature>
<dbReference type="PANTHER" id="PTHR22705:SF0">
    <property type="entry name" value="ZZ-TYPE ZINC FINGER-CONTAINING PROTEIN 3"/>
    <property type="match status" value="1"/>
</dbReference>
<dbReference type="Gene3D" id="3.30.60.90">
    <property type="match status" value="1"/>
</dbReference>
<reference evidence="8 9" key="1">
    <citation type="submission" date="2024-04" db="EMBL/GenBank/DDBJ databases">
        <title>genome sequences of Mucor flavus KT1a and Helicostylum pulchrum KT1b strains isolated from the surface of a dry-aged beef.</title>
        <authorList>
            <person name="Toyotome T."/>
            <person name="Hosono M."/>
            <person name="Torimaru M."/>
            <person name="Fukuda K."/>
            <person name="Mikami N."/>
        </authorList>
    </citation>
    <scope>NUCLEOTIDE SEQUENCE [LARGE SCALE GENOMIC DNA]</scope>
    <source>
        <strain evidence="8 9">KT1a</strain>
    </source>
</reference>
<name>A0ABP9YKT0_9FUNG</name>
<evidence type="ECO:0000259" key="7">
    <source>
        <dbReference type="PROSITE" id="PS50135"/>
    </source>
</evidence>
<evidence type="ECO:0000313" key="8">
    <source>
        <dbReference type="EMBL" id="GAA5807457.1"/>
    </source>
</evidence>
<dbReference type="InterPro" id="IPR037830">
    <property type="entry name" value="ZZZ3"/>
</dbReference>
<evidence type="ECO:0000256" key="3">
    <source>
        <dbReference type="ARBA" id="ARBA00022833"/>
    </source>
</evidence>
<keyword evidence="2 4" id="KW-0863">Zinc-finger</keyword>
<dbReference type="EMBL" id="BAABUK010000002">
    <property type="protein sequence ID" value="GAA5807457.1"/>
    <property type="molecule type" value="Genomic_DNA"/>
</dbReference>
<feature type="region of interest" description="Disordered" evidence="6">
    <location>
        <begin position="166"/>
        <end position="279"/>
    </location>
</feature>
<evidence type="ECO:0000256" key="6">
    <source>
        <dbReference type="SAM" id="MobiDB-lite"/>
    </source>
</evidence>
<dbReference type="CDD" id="cd00167">
    <property type="entry name" value="SANT"/>
    <property type="match status" value="1"/>
</dbReference>